<dbReference type="EMBL" id="CAJVCE010000051">
    <property type="protein sequence ID" value="CAG7658945.1"/>
    <property type="molecule type" value="Genomic_DNA"/>
</dbReference>
<gene>
    <name evidence="1" type="ORF">PAECIP111802_07227</name>
</gene>
<reference evidence="1 2" key="1">
    <citation type="submission" date="2021-06" db="EMBL/GenBank/DDBJ databases">
        <authorList>
            <person name="Criscuolo A."/>
        </authorList>
    </citation>
    <scope>NUCLEOTIDE SEQUENCE [LARGE SCALE GENOMIC DNA]</scope>
    <source>
        <strain evidence="2">CIP 111802</strain>
    </source>
</reference>
<accession>A0ABN7TWW6</accession>
<name>A0ABN7TWW6_9BACL</name>
<proteinExistence type="predicted"/>
<evidence type="ECO:0000313" key="1">
    <source>
        <dbReference type="EMBL" id="CAG7658945.1"/>
    </source>
</evidence>
<keyword evidence="2" id="KW-1185">Reference proteome</keyword>
<organism evidence="1 2">
    <name type="scientific">Paenibacillus allorhizosphaerae</name>
    <dbReference type="NCBI Taxonomy" id="2849866"/>
    <lineage>
        <taxon>Bacteria</taxon>
        <taxon>Bacillati</taxon>
        <taxon>Bacillota</taxon>
        <taxon>Bacilli</taxon>
        <taxon>Bacillales</taxon>
        <taxon>Paenibacillaceae</taxon>
        <taxon>Paenibacillus</taxon>
    </lineage>
</organism>
<dbReference type="Proteomes" id="UP000730618">
    <property type="component" value="Unassembled WGS sequence"/>
</dbReference>
<protein>
    <submittedName>
        <fullName evidence="1">Uncharacterized protein</fullName>
    </submittedName>
</protein>
<sequence length="37" mass="4377">MFVKLFTKEVKNLVVDNYPFLCVIDQSPKNEFSLKEI</sequence>
<evidence type="ECO:0000313" key="2">
    <source>
        <dbReference type="Proteomes" id="UP000730618"/>
    </source>
</evidence>
<comment type="caution">
    <text evidence="1">The sequence shown here is derived from an EMBL/GenBank/DDBJ whole genome shotgun (WGS) entry which is preliminary data.</text>
</comment>